<evidence type="ECO:0000256" key="4">
    <source>
        <dbReference type="SAM" id="MobiDB-lite"/>
    </source>
</evidence>
<dbReference type="AlphaFoldDB" id="A0AA88S889"/>
<dbReference type="InterPro" id="IPR013783">
    <property type="entry name" value="Ig-like_fold"/>
</dbReference>
<evidence type="ECO:0000256" key="5">
    <source>
        <dbReference type="SAM" id="Phobius"/>
    </source>
</evidence>
<feature type="transmembrane region" description="Helical" evidence="5">
    <location>
        <begin position="368"/>
        <end position="395"/>
    </location>
</feature>
<dbReference type="InterPro" id="IPR013106">
    <property type="entry name" value="Ig_V-set"/>
</dbReference>
<sequence length="688" mass="76644">MKTILIFTLSLISGPVGCAVTGYSGGSVLIISDLKWGSGFSRYICIKGSISCTDIIHSNTTKNSVQVGRFMLYESRKGFLIVLIRRLKPQDAGTYTIGGMNGTKTDVSLTVNYDSCCDRPKTVKVFSGQNISITSNYPVINNRDYKYIMKLENGSVSNAVLDTHSETQKNRFSISDDSSAKVLVMNISNVTEADDGVYFCGFYNRENSIEYYSFFTEIHLHVRESSVNTTIIIIIIISVCLLLIGGFTLLAIYKLRHERAPQVSRPSSQDNEHAPSVNENNLPNLPPNENLNIKMRSNDQSLDSSTNQSDSTYQTLDPLTNQSDSGYMSLSNTADQSHSHYQCLNARTQKEQKKSRSELKLHSMMKSLLIFTLSLISGPVGCVVTGYSGGCVIIISDLKWGSGFSTYICKVGSISCTDIIRTDTTENFVQEGRFKLYKNNNRFLRVLIRRLKPQDTGVYRIGVEDQTPIDVKLTVLNDSCCDGPKTVNVFPGQNISIISNYPVIYNRYYKSAKVVGMSISNVREADDGDYLYGIYIKKTLIQHFSFFMEIQLHVRESSVNTTSIIIIISVCVLLIAGFTLLVSKLRHKGNQGSRPSSQDNEHAPSVNVNDLPNLPPNENLNIKMRPNDQNLDSSTNQSDSTYQTLDPLTNQSDSSYMSLSNTADQSHSHYQCLNARTQVNSVYQTLHS</sequence>
<evidence type="ECO:0000313" key="9">
    <source>
        <dbReference type="Proteomes" id="UP001187315"/>
    </source>
</evidence>
<keyword evidence="3 5" id="KW-0472">Membrane</keyword>
<keyword evidence="2 5" id="KW-0812">Transmembrane</keyword>
<evidence type="ECO:0000256" key="3">
    <source>
        <dbReference type="ARBA" id="ARBA00023136"/>
    </source>
</evidence>
<keyword evidence="6" id="KW-0732">Signal</keyword>
<dbReference type="InterPro" id="IPR003599">
    <property type="entry name" value="Ig_sub"/>
</dbReference>
<reference evidence="8" key="1">
    <citation type="submission" date="2023-08" db="EMBL/GenBank/DDBJ databases">
        <title>Pelteobagrus vachellii genome.</title>
        <authorList>
            <person name="Liu H."/>
        </authorList>
    </citation>
    <scope>NUCLEOTIDE SEQUENCE</scope>
    <source>
        <strain evidence="8">PRFRI_2022a</strain>
        <tissue evidence="8">Muscle</tissue>
    </source>
</reference>
<gene>
    <name evidence="8" type="ORF">Q7C36_019439</name>
</gene>
<dbReference type="Pfam" id="PF07686">
    <property type="entry name" value="V-set"/>
    <property type="match status" value="1"/>
</dbReference>
<dbReference type="PANTHER" id="PTHR11860:SF118">
    <property type="entry name" value="CMRF35-LIKE MOLECULE 3-RELATED"/>
    <property type="match status" value="1"/>
</dbReference>
<dbReference type="Gene3D" id="2.60.40.10">
    <property type="entry name" value="Immunoglobulins"/>
    <property type="match status" value="3"/>
</dbReference>
<dbReference type="SUPFAM" id="SSF48726">
    <property type="entry name" value="Immunoglobulin"/>
    <property type="match status" value="1"/>
</dbReference>
<evidence type="ECO:0000256" key="2">
    <source>
        <dbReference type="ARBA" id="ARBA00022692"/>
    </source>
</evidence>
<feature type="compositionally biased region" description="Polar residues" evidence="4">
    <location>
        <begin position="298"/>
        <end position="333"/>
    </location>
</feature>
<feature type="signal peptide" evidence="6">
    <location>
        <begin position="1"/>
        <end position="18"/>
    </location>
</feature>
<feature type="region of interest" description="Disordered" evidence="4">
    <location>
        <begin position="589"/>
        <end position="662"/>
    </location>
</feature>
<feature type="chain" id="PRO_5041729373" description="Immunoglobulin domain-containing protein" evidence="6">
    <location>
        <begin position="19"/>
        <end position="688"/>
    </location>
</feature>
<feature type="compositionally biased region" description="Polar residues" evidence="4">
    <location>
        <begin position="627"/>
        <end position="662"/>
    </location>
</feature>
<dbReference type="GO" id="GO:0005886">
    <property type="term" value="C:plasma membrane"/>
    <property type="evidence" value="ECO:0007669"/>
    <property type="project" value="TreeGrafter"/>
</dbReference>
<feature type="compositionally biased region" description="Low complexity" evidence="4">
    <location>
        <begin position="607"/>
        <end position="621"/>
    </location>
</feature>
<feature type="domain" description="Immunoglobulin" evidence="7">
    <location>
        <begin position="120"/>
        <end position="223"/>
    </location>
</feature>
<comment type="caution">
    <text evidence="8">The sequence shown here is derived from an EMBL/GenBank/DDBJ whole genome shotgun (WGS) entry which is preliminary data.</text>
</comment>
<comment type="subcellular location">
    <subcellularLocation>
        <location evidence="1">Membrane</location>
    </subcellularLocation>
</comment>
<keyword evidence="9" id="KW-1185">Reference proteome</keyword>
<dbReference type="InterPro" id="IPR036179">
    <property type="entry name" value="Ig-like_dom_sf"/>
</dbReference>
<feature type="transmembrane region" description="Helical" evidence="5">
    <location>
        <begin position="562"/>
        <end position="582"/>
    </location>
</feature>
<proteinExistence type="predicted"/>
<dbReference type="GO" id="GO:0004888">
    <property type="term" value="F:transmembrane signaling receptor activity"/>
    <property type="evidence" value="ECO:0007669"/>
    <property type="project" value="TreeGrafter"/>
</dbReference>
<dbReference type="PANTHER" id="PTHR11860">
    <property type="entry name" value="POLYMERIC-IMMUNOGLOBULIN RECEPTOR"/>
    <property type="match status" value="1"/>
</dbReference>
<dbReference type="SMART" id="SM00409">
    <property type="entry name" value="IG"/>
    <property type="match status" value="2"/>
</dbReference>
<keyword evidence="5" id="KW-1133">Transmembrane helix</keyword>
<feature type="domain" description="Immunoglobulin" evidence="7">
    <location>
        <begin position="484"/>
        <end position="555"/>
    </location>
</feature>
<feature type="compositionally biased region" description="Low complexity" evidence="4">
    <location>
        <begin position="278"/>
        <end position="292"/>
    </location>
</feature>
<feature type="region of interest" description="Disordered" evidence="4">
    <location>
        <begin position="261"/>
        <end position="333"/>
    </location>
</feature>
<dbReference type="InterPro" id="IPR050671">
    <property type="entry name" value="CD300_family_receptors"/>
</dbReference>
<evidence type="ECO:0000259" key="7">
    <source>
        <dbReference type="SMART" id="SM00409"/>
    </source>
</evidence>
<protein>
    <recommendedName>
        <fullName evidence="7">Immunoglobulin domain-containing protein</fullName>
    </recommendedName>
</protein>
<evidence type="ECO:0000313" key="8">
    <source>
        <dbReference type="EMBL" id="KAK2825512.1"/>
    </source>
</evidence>
<evidence type="ECO:0000256" key="1">
    <source>
        <dbReference type="ARBA" id="ARBA00004370"/>
    </source>
</evidence>
<dbReference type="Proteomes" id="UP001187315">
    <property type="component" value="Unassembled WGS sequence"/>
</dbReference>
<accession>A0AA88S889</accession>
<organism evidence="8 9">
    <name type="scientific">Tachysurus vachellii</name>
    <name type="common">Darkbarbel catfish</name>
    <name type="synonym">Pelteobagrus vachellii</name>
    <dbReference type="NCBI Taxonomy" id="175792"/>
    <lineage>
        <taxon>Eukaryota</taxon>
        <taxon>Metazoa</taxon>
        <taxon>Chordata</taxon>
        <taxon>Craniata</taxon>
        <taxon>Vertebrata</taxon>
        <taxon>Euteleostomi</taxon>
        <taxon>Actinopterygii</taxon>
        <taxon>Neopterygii</taxon>
        <taxon>Teleostei</taxon>
        <taxon>Ostariophysi</taxon>
        <taxon>Siluriformes</taxon>
        <taxon>Bagridae</taxon>
        <taxon>Tachysurus</taxon>
    </lineage>
</organism>
<dbReference type="EMBL" id="JAVHJS010000020">
    <property type="protein sequence ID" value="KAK2825512.1"/>
    <property type="molecule type" value="Genomic_DNA"/>
</dbReference>
<feature type="transmembrane region" description="Helical" evidence="5">
    <location>
        <begin position="231"/>
        <end position="253"/>
    </location>
</feature>
<evidence type="ECO:0000256" key="6">
    <source>
        <dbReference type="SAM" id="SignalP"/>
    </source>
</evidence>
<name>A0AA88S889_TACVA</name>